<dbReference type="Gene3D" id="2.30.42.10">
    <property type="match status" value="1"/>
</dbReference>
<dbReference type="GO" id="GO:0007165">
    <property type="term" value="P:signal transduction"/>
    <property type="evidence" value="ECO:0007669"/>
    <property type="project" value="InterPro"/>
</dbReference>
<dbReference type="GO" id="GO:0032880">
    <property type="term" value="P:regulation of protein localization"/>
    <property type="evidence" value="ECO:0007669"/>
    <property type="project" value="TreeGrafter"/>
</dbReference>
<dbReference type="GO" id="GO:0005912">
    <property type="term" value="C:adherens junction"/>
    <property type="evidence" value="ECO:0007669"/>
    <property type="project" value="TreeGrafter"/>
</dbReference>
<dbReference type="InParanoid" id="H2ZJQ2"/>
<protein>
    <recommendedName>
        <fullName evidence="8">Afadin</fullName>
    </recommendedName>
</protein>
<name>H2ZJQ2_CIOSA</name>
<dbReference type="SUPFAM" id="SSF50156">
    <property type="entry name" value="PDZ domain-like"/>
    <property type="match status" value="1"/>
</dbReference>
<dbReference type="Pfam" id="PF00788">
    <property type="entry name" value="RA"/>
    <property type="match status" value="2"/>
</dbReference>
<dbReference type="InterPro" id="IPR037977">
    <property type="entry name" value="CBD_Afadin"/>
</dbReference>
<dbReference type="SUPFAM" id="SSF49879">
    <property type="entry name" value="SMAD/FHA domain"/>
    <property type="match status" value="1"/>
</dbReference>
<feature type="domain" description="PDZ" evidence="3">
    <location>
        <begin position="968"/>
        <end position="1053"/>
    </location>
</feature>
<feature type="region of interest" description="Disordered" evidence="2">
    <location>
        <begin position="153"/>
        <end position="186"/>
    </location>
</feature>
<dbReference type="Pfam" id="PF00595">
    <property type="entry name" value="PDZ"/>
    <property type="match status" value="1"/>
</dbReference>
<dbReference type="GO" id="GO:0050839">
    <property type="term" value="F:cell adhesion molecule binding"/>
    <property type="evidence" value="ECO:0007669"/>
    <property type="project" value="TreeGrafter"/>
</dbReference>
<dbReference type="SMART" id="SM00314">
    <property type="entry name" value="RA"/>
    <property type="match status" value="2"/>
</dbReference>
<dbReference type="Gene3D" id="2.60.200.20">
    <property type="match status" value="1"/>
</dbReference>
<dbReference type="CDD" id="cd22711">
    <property type="entry name" value="FHA_AFDN"/>
    <property type="match status" value="1"/>
</dbReference>
<feature type="compositionally biased region" description="Polar residues" evidence="2">
    <location>
        <begin position="496"/>
        <end position="516"/>
    </location>
</feature>
<proteinExistence type="predicted"/>
<dbReference type="InterPro" id="IPR008984">
    <property type="entry name" value="SMAD_FHA_dom_sf"/>
</dbReference>
<evidence type="ECO:0000256" key="1">
    <source>
        <dbReference type="ARBA" id="ARBA00022889"/>
    </source>
</evidence>
<evidence type="ECO:0000259" key="3">
    <source>
        <dbReference type="PROSITE" id="PS50106"/>
    </source>
</evidence>
<reference evidence="6" key="3">
    <citation type="submission" date="2025-09" db="UniProtKB">
        <authorList>
            <consortium name="Ensembl"/>
        </authorList>
    </citation>
    <scope>IDENTIFICATION</scope>
</reference>
<dbReference type="Ensembl" id="ENSCSAVT00000018012.1">
    <property type="protein sequence ID" value="ENSCSAVP00000017818.1"/>
    <property type="gene ID" value="ENSCSAVG00000010487.1"/>
</dbReference>
<dbReference type="InterPro" id="IPR000253">
    <property type="entry name" value="FHA_dom"/>
</dbReference>
<dbReference type="Pfam" id="PF01843">
    <property type="entry name" value="DIL"/>
    <property type="match status" value="1"/>
</dbReference>
<feature type="region of interest" description="Disordered" evidence="2">
    <location>
        <begin position="486"/>
        <end position="519"/>
    </location>
</feature>
<dbReference type="GO" id="GO:0007155">
    <property type="term" value="P:cell adhesion"/>
    <property type="evidence" value="ECO:0007669"/>
    <property type="project" value="UniProtKB-KW"/>
</dbReference>
<sequence length="1060" mass="119126">MEKEHKKLSYLVNQWNESRLDLFRISEPNEKLEFHGVIRFYSQDSSNNGKYATKCVRVSSTASTTDVIVTLAEKFRSDMRMLTKPKYGLYEVHVDGETRKLQGDEKPLVVQLGWVKDDREGRFLLRNEDKKGPVYGLYEESEDTIKGFKLTRNLTKREKKQQRKNKKQNNAIKKTTEEDSTTSSSEFSAVKHLYNQVPESTFTRTVSNPEAVMKKRREQKMQKRGGKSDIVKIYGDSLNPEIPYKSLLLLPSDKTEVVVRDALDKYGLEKEATSDYNVIKVASNAFRFTKASNPTSYYPIISTQIILPPGSKPEECFEGGWGREVALTRDDYIPSTDIVKGKTIHLKQNSQTSCYITSNISVVKPKFILTARDNWIIHRISPNVTEIGCNHENAKYGQFIQLHPSPELFPCHCVITNMDGVVTVTPHEGSGKVLVNGKMISETKMLAHEDIVNLGRRTMLVFCDPGLDIPVSGAGMSRTCYMEKRKSAMEQYRPTPDQQQGRPRNKSYSQSESMYSPRQEPVALPASIAVMRGGKPLVYDLFIEIKLVKISKLEGKQFLSNIFSMDGNTLHFKLSPSYTSYMFIRSLVPHFNEVVSYLSLITELLDQSIQLSASSVTELAFWMANSEILNFMRQDVELSPITVAAQDKFAKSVQLAFRLVCKVVQSILFDNRNTVIDSQCVSGHGLIYDILHMLSSAMTLLRRCRVNAALTIQLFSQLFHSINMWLFNRLVGNDQDARGLCCREWGIRIRTRLAMIETWAEKQGLELAADCHLARITQATHLLQAPKHSADDIAAISGTCFKLNSLQLEALLRNYQPQLHEGEKQISQQLIEKVVSVAQHSADELTKSDGRDISLKEDPDLQLPFLLPEDGYSCDVLRGVPSGLTEFINNSLRYEGKWDFSISPDASGSWTVHFTHALHPAEPVSHFCNNSSFKHKKRVLIPIIICPPQSNNSITFFPSMALTTFFLTVKLNKRSGGMGLSIVAARGSTEHQLGIYIRSVVKDGAADLDGRIQAGDQLISVDNKSLVGVDQSKAASLMVDTGPTITLRVAKQGAIYHGLA</sequence>
<evidence type="ECO:0000256" key="2">
    <source>
        <dbReference type="SAM" id="MobiDB-lite"/>
    </source>
</evidence>
<dbReference type="PANTHER" id="PTHR10398:SF2">
    <property type="entry name" value="AFADIN"/>
    <property type="match status" value="1"/>
</dbReference>
<dbReference type="InterPro" id="IPR029071">
    <property type="entry name" value="Ubiquitin-like_domsf"/>
</dbReference>
<dbReference type="PROSITE" id="PS50200">
    <property type="entry name" value="RA"/>
    <property type="match status" value="2"/>
</dbReference>
<dbReference type="PROSITE" id="PS51126">
    <property type="entry name" value="DILUTE"/>
    <property type="match status" value="1"/>
</dbReference>
<evidence type="ECO:0000313" key="7">
    <source>
        <dbReference type="Proteomes" id="UP000007875"/>
    </source>
</evidence>
<dbReference type="CDD" id="cd01782">
    <property type="entry name" value="RA1_Afadin"/>
    <property type="match status" value="1"/>
</dbReference>
<dbReference type="Gene3D" id="3.10.20.90">
    <property type="entry name" value="Phosphatidylinositol 3-kinase Catalytic Subunit, Chain A, domain 1"/>
    <property type="match status" value="2"/>
</dbReference>
<organism evidence="6 7">
    <name type="scientific">Ciona savignyi</name>
    <name type="common">Pacific transparent sea squirt</name>
    <dbReference type="NCBI Taxonomy" id="51511"/>
    <lineage>
        <taxon>Eukaryota</taxon>
        <taxon>Metazoa</taxon>
        <taxon>Chordata</taxon>
        <taxon>Tunicata</taxon>
        <taxon>Ascidiacea</taxon>
        <taxon>Phlebobranchia</taxon>
        <taxon>Cionidae</taxon>
        <taxon>Ciona</taxon>
    </lineage>
</organism>
<keyword evidence="7" id="KW-1185">Reference proteome</keyword>
<dbReference type="GeneTree" id="ENSGT00940000155237"/>
<dbReference type="Proteomes" id="UP000007875">
    <property type="component" value="Unassembled WGS sequence"/>
</dbReference>
<feature type="domain" description="Ras-associating" evidence="4">
    <location>
        <begin position="34"/>
        <end position="130"/>
    </location>
</feature>
<dbReference type="HOGENOM" id="CLU_006606_0_0_1"/>
<dbReference type="InterPro" id="IPR001478">
    <property type="entry name" value="PDZ"/>
</dbReference>
<dbReference type="PANTHER" id="PTHR10398">
    <property type="entry name" value="AFADIN"/>
    <property type="match status" value="1"/>
</dbReference>
<evidence type="ECO:0008006" key="8">
    <source>
        <dbReference type="Google" id="ProtNLM"/>
    </source>
</evidence>
<evidence type="ECO:0000259" key="4">
    <source>
        <dbReference type="PROSITE" id="PS50200"/>
    </source>
</evidence>
<dbReference type="AlphaFoldDB" id="H2ZJQ2"/>
<reference evidence="6" key="2">
    <citation type="submission" date="2025-08" db="UniProtKB">
        <authorList>
            <consortium name="Ensembl"/>
        </authorList>
    </citation>
    <scope>IDENTIFICATION</scope>
</reference>
<dbReference type="InterPro" id="IPR002710">
    <property type="entry name" value="Dilute_dom"/>
</dbReference>
<feature type="domain" description="Dilute" evidence="5">
    <location>
        <begin position="599"/>
        <end position="840"/>
    </location>
</feature>
<dbReference type="InterPro" id="IPR036034">
    <property type="entry name" value="PDZ_sf"/>
</dbReference>
<reference evidence="7" key="1">
    <citation type="submission" date="2003-08" db="EMBL/GenBank/DDBJ databases">
        <authorList>
            <person name="Birren B."/>
            <person name="Nusbaum C."/>
            <person name="Abebe A."/>
            <person name="Abouelleil A."/>
            <person name="Adekoya E."/>
            <person name="Ait-zahra M."/>
            <person name="Allen N."/>
            <person name="Allen T."/>
            <person name="An P."/>
            <person name="Anderson M."/>
            <person name="Anderson S."/>
            <person name="Arachchi H."/>
            <person name="Armbruster J."/>
            <person name="Bachantsang P."/>
            <person name="Baldwin J."/>
            <person name="Barry A."/>
            <person name="Bayul T."/>
            <person name="Blitshsteyn B."/>
            <person name="Bloom T."/>
            <person name="Blye J."/>
            <person name="Boguslavskiy L."/>
            <person name="Borowsky M."/>
            <person name="Boukhgalter B."/>
            <person name="Brunache A."/>
            <person name="Butler J."/>
            <person name="Calixte N."/>
            <person name="Calvo S."/>
            <person name="Camarata J."/>
            <person name="Campo K."/>
            <person name="Chang J."/>
            <person name="Cheshatsang Y."/>
            <person name="Citroen M."/>
            <person name="Collymore A."/>
            <person name="Considine T."/>
            <person name="Cook A."/>
            <person name="Cooke P."/>
            <person name="Corum B."/>
            <person name="Cuomo C."/>
            <person name="David R."/>
            <person name="Dawoe T."/>
            <person name="Degray S."/>
            <person name="Dodge S."/>
            <person name="Dooley K."/>
            <person name="Dorje P."/>
            <person name="Dorjee K."/>
            <person name="Dorris L."/>
            <person name="Duffey N."/>
            <person name="Dupes A."/>
            <person name="Elkins T."/>
            <person name="Engels R."/>
            <person name="Erickson J."/>
            <person name="Farina A."/>
            <person name="Faro S."/>
            <person name="Ferreira P."/>
            <person name="Fischer H."/>
            <person name="Fitzgerald M."/>
            <person name="Foley K."/>
            <person name="Gage D."/>
            <person name="Galagan J."/>
            <person name="Gearin G."/>
            <person name="Gnerre S."/>
            <person name="Gnirke A."/>
            <person name="Goyette A."/>
            <person name="Graham J."/>
            <person name="Grandbois E."/>
            <person name="Gyaltsen K."/>
            <person name="Hafez N."/>
            <person name="Hagopian D."/>
            <person name="Hagos B."/>
            <person name="Hall J."/>
            <person name="Hatcher B."/>
            <person name="Heller A."/>
            <person name="Higgins H."/>
            <person name="Honan T."/>
            <person name="Horn A."/>
            <person name="Houde N."/>
            <person name="Hughes L."/>
            <person name="Hulme W."/>
            <person name="Husby E."/>
            <person name="Iliev I."/>
            <person name="Jaffe D."/>
            <person name="Jones C."/>
            <person name="Kamal M."/>
            <person name="Kamat A."/>
            <person name="Kamvysselis M."/>
            <person name="Karlsson E."/>
            <person name="Kells C."/>
            <person name="Kieu A."/>
            <person name="Kisner P."/>
            <person name="Kodira C."/>
            <person name="Kulbokas E."/>
            <person name="Labutti K."/>
            <person name="Lama D."/>
            <person name="Landers T."/>
            <person name="Leger J."/>
            <person name="Levine S."/>
            <person name="Lewis D."/>
            <person name="Lewis T."/>
            <person name="Lindblad-toh K."/>
            <person name="Liu X."/>
            <person name="Lokyitsang T."/>
            <person name="Lokyitsang Y."/>
            <person name="Lucien O."/>
            <person name="Lui A."/>
            <person name="Ma L.J."/>
            <person name="Mabbitt R."/>
            <person name="Macdonald J."/>
            <person name="Maclean C."/>
            <person name="Major J."/>
            <person name="Manning J."/>
            <person name="Marabella R."/>
            <person name="Maru K."/>
            <person name="Matthews C."/>
            <person name="Mauceli E."/>
            <person name="Mccarthy M."/>
            <person name="Mcdonough S."/>
            <person name="Mcghee T."/>
            <person name="Meldrim J."/>
            <person name="Meneus L."/>
            <person name="Mesirov J."/>
            <person name="Mihalev A."/>
            <person name="Mihova T."/>
            <person name="Mikkelsen T."/>
            <person name="Mlenga V."/>
            <person name="Moru K."/>
            <person name="Mozes J."/>
            <person name="Mulrain L."/>
            <person name="Munson G."/>
            <person name="Naylor J."/>
            <person name="Newes C."/>
            <person name="Nguyen C."/>
            <person name="Nguyen N."/>
            <person name="Nguyen T."/>
            <person name="Nicol R."/>
            <person name="Nielsen C."/>
            <person name="Nizzari M."/>
            <person name="Norbu C."/>
            <person name="Norbu N."/>
            <person name="O'donnell P."/>
            <person name="Okoawo O."/>
            <person name="O'leary S."/>
            <person name="Omotosho B."/>
            <person name="O'neill K."/>
            <person name="Osman S."/>
            <person name="Parker S."/>
            <person name="Perrin D."/>
            <person name="Phunkhang P."/>
            <person name="Piqani B."/>
            <person name="Purcell S."/>
            <person name="Rachupka T."/>
            <person name="Ramasamy U."/>
            <person name="Rameau R."/>
            <person name="Ray V."/>
            <person name="Raymond C."/>
            <person name="Retta R."/>
            <person name="Richardson S."/>
            <person name="Rise C."/>
            <person name="Rodriguez J."/>
            <person name="Rogers J."/>
            <person name="Rogov P."/>
            <person name="Rutman M."/>
            <person name="Schupbach R."/>
            <person name="Seaman C."/>
            <person name="Settipalli S."/>
            <person name="Sharpe T."/>
            <person name="Sheridan J."/>
            <person name="Sherpa N."/>
            <person name="Shi J."/>
            <person name="Smirnov S."/>
            <person name="Smith C."/>
            <person name="Sougnez C."/>
            <person name="Spencer B."/>
            <person name="Stalker J."/>
            <person name="Stange-thomann N."/>
            <person name="Stavropoulos S."/>
            <person name="Stetson K."/>
            <person name="Stone C."/>
            <person name="Stone S."/>
            <person name="Stubbs M."/>
            <person name="Talamas J."/>
            <person name="Tchuinga P."/>
            <person name="Tenzing P."/>
            <person name="Tesfaye S."/>
            <person name="Theodore J."/>
            <person name="Thoulutsang Y."/>
            <person name="Topham K."/>
            <person name="Towey S."/>
            <person name="Tsamla T."/>
            <person name="Tsomo N."/>
            <person name="Vallee D."/>
            <person name="Vassiliev H."/>
            <person name="Venkataraman V."/>
            <person name="Vinson J."/>
            <person name="Vo A."/>
            <person name="Wade C."/>
            <person name="Wang S."/>
            <person name="Wangchuk T."/>
            <person name="Wangdi T."/>
            <person name="Whittaker C."/>
            <person name="Wilkinson J."/>
            <person name="Wu Y."/>
            <person name="Wyman D."/>
            <person name="Yadav S."/>
            <person name="Yang S."/>
            <person name="Yang X."/>
            <person name="Yeager S."/>
            <person name="Yee E."/>
            <person name="Young G."/>
            <person name="Zainoun J."/>
            <person name="Zembeck L."/>
            <person name="Zimmer A."/>
            <person name="Zody M."/>
            <person name="Lander E."/>
        </authorList>
    </citation>
    <scope>NUCLEOTIDE SEQUENCE [LARGE SCALE GENOMIC DNA]</scope>
</reference>
<dbReference type="SMART" id="SM01132">
    <property type="entry name" value="DIL"/>
    <property type="match status" value="1"/>
</dbReference>
<dbReference type="PROSITE" id="PS50106">
    <property type="entry name" value="PDZ"/>
    <property type="match status" value="1"/>
</dbReference>
<keyword evidence="1" id="KW-0130">Cell adhesion</keyword>
<evidence type="ECO:0000259" key="5">
    <source>
        <dbReference type="PROSITE" id="PS51126"/>
    </source>
</evidence>
<dbReference type="SMART" id="SM00228">
    <property type="entry name" value="PDZ"/>
    <property type="match status" value="1"/>
</dbReference>
<dbReference type="STRING" id="51511.ENSCSAVP00000017818"/>
<feature type="domain" description="Ras-associating" evidence="4">
    <location>
        <begin position="227"/>
        <end position="313"/>
    </location>
</feature>
<feature type="compositionally biased region" description="Basic residues" evidence="2">
    <location>
        <begin position="157"/>
        <end position="167"/>
    </location>
</feature>
<dbReference type="InterPro" id="IPR028842">
    <property type="entry name" value="Afadin"/>
</dbReference>
<dbReference type="eggNOG" id="KOG1892">
    <property type="taxonomic scope" value="Eukaryota"/>
</dbReference>
<dbReference type="OMA" id="IIRCALF"/>
<evidence type="ECO:0000313" key="6">
    <source>
        <dbReference type="Ensembl" id="ENSCSAVP00000017818.1"/>
    </source>
</evidence>
<dbReference type="InterPro" id="IPR000159">
    <property type="entry name" value="RA_dom"/>
</dbReference>
<accession>H2ZJQ2</accession>
<dbReference type="CDD" id="cd15471">
    <property type="entry name" value="Myo5p-like_CBD_afadin"/>
    <property type="match status" value="1"/>
</dbReference>
<dbReference type="SUPFAM" id="SSF54236">
    <property type="entry name" value="Ubiquitin-like"/>
    <property type="match status" value="2"/>
</dbReference>
<dbReference type="CDD" id="cd06789">
    <property type="entry name" value="PDZ_AFDN-like"/>
    <property type="match status" value="1"/>
</dbReference>
<dbReference type="Pfam" id="PF00498">
    <property type="entry name" value="FHA"/>
    <property type="match status" value="1"/>
</dbReference>